<gene>
    <name evidence="6" type="ORF">NA57DRAFT_66191</name>
</gene>
<dbReference type="GO" id="GO:0004553">
    <property type="term" value="F:hydrolase activity, hydrolyzing O-glycosyl compounds"/>
    <property type="evidence" value="ECO:0007669"/>
    <property type="project" value="InterPro"/>
</dbReference>
<evidence type="ECO:0000256" key="3">
    <source>
        <dbReference type="ARBA" id="ARBA00023295"/>
    </source>
</evidence>
<organism evidence="6 7">
    <name type="scientific">Rhizodiscina lignyota</name>
    <dbReference type="NCBI Taxonomy" id="1504668"/>
    <lineage>
        <taxon>Eukaryota</taxon>
        <taxon>Fungi</taxon>
        <taxon>Dikarya</taxon>
        <taxon>Ascomycota</taxon>
        <taxon>Pezizomycotina</taxon>
        <taxon>Dothideomycetes</taxon>
        <taxon>Pleosporomycetidae</taxon>
        <taxon>Aulographales</taxon>
        <taxon>Rhizodiscinaceae</taxon>
        <taxon>Rhizodiscina</taxon>
    </lineage>
</organism>
<accession>A0A9P4IBS8</accession>
<evidence type="ECO:0000259" key="5">
    <source>
        <dbReference type="Pfam" id="PF00150"/>
    </source>
</evidence>
<dbReference type="Pfam" id="PF00150">
    <property type="entry name" value="Cellulase"/>
    <property type="match status" value="1"/>
</dbReference>
<keyword evidence="3 4" id="KW-0326">Glycosidase</keyword>
<dbReference type="InterPro" id="IPR017853">
    <property type="entry name" value="GH"/>
</dbReference>
<dbReference type="InterPro" id="IPR001547">
    <property type="entry name" value="Glyco_hydro_5"/>
</dbReference>
<keyword evidence="2 4" id="KW-0378">Hydrolase</keyword>
<dbReference type="GO" id="GO:0000272">
    <property type="term" value="P:polysaccharide catabolic process"/>
    <property type="evidence" value="ECO:0007669"/>
    <property type="project" value="InterPro"/>
</dbReference>
<evidence type="ECO:0000256" key="4">
    <source>
        <dbReference type="RuleBase" id="RU361153"/>
    </source>
</evidence>
<reference evidence="6" key="1">
    <citation type="journal article" date="2020" name="Stud. Mycol.">
        <title>101 Dothideomycetes genomes: a test case for predicting lifestyles and emergence of pathogens.</title>
        <authorList>
            <person name="Haridas S."/>
            <person name="Albert R."/>
            <person name="Binder M."/>
            <person name="Bloem J."/>
            <person name="Labutti K."/>
            <person name="Salamov A."/>
            <person name="Andreopoulos B."/>
            <person name="Baker S."/>
            <person name="Barry K."/>
            <person name="Bills G."/>
            <person name="Bluhm B."/>
            <person name="Cannon C."/>
            <person name="Castanera R."/>
            <person name="Culley D."/>
            <person name="Daum C."/>
            <person name="Ezra D."/>
            <person name="Gonzalez J."/>
            <person name="Henrissat B."/>
            <person name="Kuo A."/>
            <person name="Liang C."/>
            <person name="Lipzen A."/>
            <person name="Lutzoni F."/>
            <person name="Magnuson J."/>
            <person name="Mondo S."/>
            <person name="Nolan M."/>
            <person name="Ohm R."/>
            <person name="Pangilinan J."/>
            <person name="Park H.-J."/>
            <person name="Ramirez L."/>
            <person name="Alfaro M."/>
            <person name="Sun H."/>
            <person name="Tritt A."/>
            <person name="Yoshinaga Y."/>
            <person name="Zwiers L.-H."/>
            <person name="Turgeon B."/>
            <person name="Goodwin S."/>
            <person name="Spatafora J."/>
            <person name="Crous P."/>
            <person name="Grigoriev I."/>
        </authorList>
    </citation>
    <scope>NUCLEOTIDE SEQUENCE</scope>
    <source>
        <strain evidence="6">CBS 133067</strain>
    </source>
</reference>
<dbReference type="PANTHER" id="PTHR31263:SF0">
    <property type="entry name" value="CELLULASE FAMILY PROTEIN (AFU_ORTHOLOGUE AFUA_5G14560)"/>
    <property type="match status" value="1"/>
</dbReference>
<name>A0A9P4IBS8_9PEZI</name>
<comment type="similarity">
    <text evidence="1 4">Belongs to the glycosyl hydrolase 5 (cellulase A) family.</text>
</comment>
<dbReference type="SUPFAM" id="SSF51445">
    <property type="entry name" value="(Trans)glycosidases"/>
    <property type="match status" value="1"/>
</dbReference>
<dbReference type="EMBL" id="ML978126">
    <property type="protein sequence ID" value="KAF2098991.1"/>
    <property type="molecule type" value="Genomic_DNA"/>
</dbReference>
<comment type="caution">
    <text evidence="6">The sequence shown here is derived from an EMBL/GenBank/DDBJ whole genome shotgun (WGS) entry which is preliminary data.</text>
</comment>
<dbReference type="Gene3D" id="3.20.20.80">
    <property type="entry name" value="Glycosidases"/>
    <property type="match status" value="1"/>
</dbReference>
<evidence type="ECO:0000313" key="6">
    <source>
        <dbReference type="EMBL" id="KAF2098991.1"/>
    </source>
</evidence>
<evidence type="ECO:0000256" key="1">
    <source>
        <dbReference type="ARBA" id="ARBA00005641"/>
    </source>
</evidence>
<keyword evidence="7" id="KW-1185">Reference proteome</keyword>
<dbReference type="Proteomes" id="UP000799772">
    <property type="component" value="Unassembled WGS sequence"/>
</dbReference>
<dbReference type="PANTHER" id="PTHR31263">
    <property type="entry name" value="CELLULASE FAMILY PROTEIN (AFU_ORTHOLOGUE AFUA_5G14560)"/>
    <property type="match status" value="1"/>
</dbReference>
<dbReference type="OrthoDB" id="442731at2759"/>
<feature type="domain" description="Glycoside hydrolase family 5" evidence="5">
    <location>
        <begin position="70"/>
        <end position="345"/>
    </location>
</feature>
<proteinExistence type="inferred from homology"/>
<dbReference type="AlphaFoldDB" id="A0A9P4IBS8"/>
<sequence length="384" mass="43698">MRLLLILSALLGCILAPFALFNLFFRDGFPVVTNGREILDARNRSVHLKSVNWYGASDVKFVVAGLATRHRDDIAKTIRRMGFNSVRLPYSDELVYTNPPIPADELAANQDLIGHSALDVYTSVINSLTDAGLLVIPNNHITQATWCCGANLCDTAWSNDWLGPICRVKQTEKTWIENWRKVMEPLAHNSLVIGADLRNEVRGPWGTMHWSRWATAAEKAAEALLDINPEWLMFIEGISSANDLEGVRKRPVTLSVPERVVYSAHVYCWSGWGALQPYARRTYQSFAKDMRKNWAYLLESDIAPVWVGEMGTADWPSKGDLNYWQHLVQFLDEVDSGWAYWALNPRKPAANDWESYGLVNDDWETVRWDFRLDDMVSLGLRPLR</sequence>
<protein>
    <submittedName>
        <fullName evidence="6">Glycoside hydrolase</fullName>
    </submittedName>
</protein>
<evidence type="ECO:0000256" key="2">
    <source>
        <dbReference type="ARBA" id="ARBA00022801"/>
    </source>
</evidence>
<evidence type="ECO:0000313" key="7">
    <source>
        <dbReference type="Proteomes" id="UP000799772"/>
    </source>
</evidence>